<dbReference type="SUPFAM" id="SSF46785">
    <property type="entry name" value="Winged helix' DNA-binding domain"/>
    <property type="match status" value="1"/>
</dbReference>
<keyword evidence="2 5" id="KW-0238">DNA-binding</keyword>
<dbReference type="SMART" id="SM00345">
    <property type="entry name" value="HTH_GNTR"/>
    <property type="match status" value="1"/>
</dbReference>
<dbReference type="PROSITE" id="PS50949">
    <property type="entry name" value="HTH_GNTR"/>
    <property type="match status" value="1"/>
</dbReference>
<dbReference type="RefSeq" id="WP_204539670.1">
    <property type="nucleotide sequence ID" value="NZ_JAFBFI010000003.1"/>
</dbReference>
<protein>
    <submittedName>
        <fullName evidence="5">DNA-binding FadR family transcriptional regulator</fullName>
    </submittedName>
</protein>
<dbReference type="PANTHER" id="PTHR43537:SF5">
    <property type="entry name" value="UXU OPERON TRANSCRIPTIONAL REGULATOR"/>
    <property type="match status" value="1"/>
</dbReference>
<evidence type="ECO:0000256" key="1">
    <source>
        <dbReference type="ARBA" id="ARBA00023015"/>
    </source>
</evidence>
<evidence type="ECO:0000313" key="5">
    <source>
        <dbReference type="EMBL" id="MBM7691691.1"/>
    </source>
</evidence>
<proteinExistence type="predicted"/>
<dbReference type="PRINTS" id="PR00035">
    <property type="entry name" value="HTHGNTR"/>
</dbReference>
<keyword evidence="1" id="KW-0805">Transcription regulation</keyword>
<evidence type="ECO:0000259" key="4">
    <source>
        <dbReference type="PROSITE" id="PS50949"/>
    </source>
</evidence>
<evidence type="ECO:0000256" key="2">
    <source>
        <dbReference type="ARBA" id="ARBA00023125"/>
    </source>
</evidence>
<dbReference type="Pfam" id="PF00392">
    <property type="entry name" value="GntR"/>
    <property type="match status" value="1"/>
</dbReference>
<gene>
    <name evidence="5" type="ORF">JOC77_001098</name>
</gene>
<comment type="caution">
    <text evidence="5">The sequence shown here is derived from an EMBL/GenBank/DDBJ whole genome shotgun (WGS) entry which is preliminary data.</text>
</comment>
<sequence length="208" mass="24245">MDKTYHLRSVPRMFEEVTRSIISYIHDENLEKGDKLPPERELSELLGVSRSSVREGLRILELLKYLDSRQGGGTFVSKPAPFLIPYRLISQSVELSTMQKYFEMALLNAKQIILLSLEEKTSVNLQQSNSNDTWKEFSAWINELGTQLSNDFYLSLWNNIYPLLVEKDYFSHIKADFEINELKIAFYKKDRQTLLAFLDSFILNCSNE</sequence>
<keyword evidence="6" id="KW-1185">Reference proteome</keyword>
<evidence type="ECO:0000313" key="6">
    <source>
        <dbReference type="Proteomes" id="UP000823486"/>
    </source>
</evidence>
<dbReference type="InterPro" id="IPR000524">
    <property type="entry name" value="Tscrpt_reg_HTH_GntR"/>
</dbReference>
<dbReference type="CDD" id="cd07377">
    <property type="entry name" value="WHTH_GntR"/>
    <property type="match status" value="1"/>
</dbReference>
<dbReference type="InterPro" id="IPR036390">
    <property type="entry name" value="WH_DNA-bd_sf"/>
</dbReference>
<reference evidence="5 6" key="1">
    <citation type="submission" date="2021-01" db="EMBL/GenBank/DDBJ databases">
        <title>Genomic Encyclopedia of Type Strains, Phase IV (KMG-IV): sequencing the most valuable type-strain genomes for metagenomic binning, comparative biology and taxonomic classification.</title>
        <authorList>
            <person name="Goeker M."/>
        </authorList>
    </citation>
    <scope>NUCLEOTIDE SEQUENCE [LARGE SCALE GENOMIC DNA]</scope>
    <source>
        <strain evidence="5 6">DSM 105482</strain>
    </source>
</reference>
<dbReference type="GO" id="GO:0003677">
    <property type="term" value="F:DNA binding"/>
    <property type="evidence" value="ECO:0007669"/>
    <property type="project" value="UniProtKB-KW"/>
</dbReference>
<feature type="domain" description="HTH gntR-type" evidence="4">
    <location>
        <begin position="11"/>
        <end position="79"/>
    </location>
</feature>
<dbReference type="Gene3D" id="1.10.10.10">
    <property type="entry name" value="Winged helix-like DNA-binding domain superfamily/Winged helix DNA-binding domain"/>
    <property type="match status" value="1"/>
</dbReference>
<dbReference type="InterPro" id="IPR036388">
    <property type="entry name" value="WH-like_DNA-bd_sf"/>
</dbReference>
<keyword evidence="3" id="KW-0804">Transcription</keyword>
<dbReference type="EMBL" id="JAFBFI010000003">
    <property type="protein sequence ID" value="MBM7691691.1"/>
    <property type="molecule type" value="Genomic_DNA"/>
</dbReference>
<organism evidence="5 6">
    <name type="scientific">Peribacillus deserti</name>
    <dbReference type="NCBI Taxonomy" id="673318"/>
    <lineage>
        <taxon>Bacteria</taxon>
        <taxon>Bacillati</taxon>
        <taxon>Bacillota</taxon>
        <taxon>Bacilli</taxon>
        <taxon>Bacillales</taxon>
        <taxon>Bacillaceae</taxon>
        <taxon>Peribacillus</taxon>
    </lineage>
</organism>
<dbReference type="PANTHER" id="PTHR43537">
    <property type="entry name" value="TRANSCRIPTIONAL REGULATOR, GNTR FAMILY"/>
    <property type="match status" value="1"/>
</dbReference>
<evidence type="ECO:0000256" key="3">
    <source>
        <dbReference type="ARBA" id="ARBA00023163"/>
    </source>
</evidence>
<name>A0ABS2QHD7_9BACI</name>
<accession>A0ABS2QHD7</accession>
<dbReference type="Proteomes" id="UP000823486">
    <property type="component" value="Unassembled WGS sequence"/>
</dbReference>